<gene>
    <name evidence="9" type="ORF">AALO_G00101640</name>
</gene>
<comment type="function">
    <text evidence="3">Most highly expressed siglec (sialic acid-binding immunoglobulin-like lectin) on B-cells that plays a role in various aspects of B-cell biology including differentiation, antigen presentation, and trafficking to bone marrow. Binds to alpha 2,6-linked sialic acid residues of surface molecules such as CD22 itself, CD45 and IgM in a cis configuration. Can also bind to ligands on other cells as an adhesion molecule in a trans configuration. Acts as an inhibitory coreceptor on the surface of B-cells and inhibits B-cell receptor induced signaling, characterized by inhibition of the calcium mobilization and cellular activation. Mechanistically, the immunoreceptor tyrosine-based inhibitory motif domain is phosphorylated by the Src kinase LYN, which in turn leads to the recruitment of the protein tyrosine phosphatase 1/PTPN6, leading to the negative regulation of BCR signaling. If this negative signaling from is of sufficient strength, apoptosis of the B-cell can be induced.</text>
</comment>
<evidence type="ECO:0000259" key="8">
    <source>
        <dbReference type="PROSITE" id="PS50835"/>
    </source>
</evidence>
<dbReference type="InterPro" id="IPR007110">
    <property type="entry name" value="Ig-like_dom"/>
</dbReference>
<feature type="domain" description="Ig-like" evidence="8">
    <location>
        <begin position="510"/>
        <end position="590"/>
    </location>
</feature>
<accession>A0AAV6GV10</accession>
<dbReference type="Gene3D" id="2.60.40.10">
    <property type="entry name" value="Immunoglobulins"/>
    <property type="match status" value="6"/>
</dbReference>
<dbReference type="SMART" id="SM00409">
    <property type="entry name" value="IG"/>
    <property type="match status" value="6"/>
</dbReference>
<keyword evidence="6" id="KW-1133">Transmembrane helix</keyword>
<evidence type="ECO:0000256" key="5">
    <source>
        <dbReference type="SAM" id="MobiDB-lite"/>
    </source>
</evidence>
<dbReference type="InterPro" id="IPR013783">
    <property type="entry name" value="Ig-like_fold"/>
</dbReference>
<dbReference type="EMBL" id="JADWDJ010000007">
    <property type="protein sequence ID" value="KAG5278684.1"/>
    <property type="molecule type" value="Genomic_DNA"/>
</dbReference>
<dbReference type="SUPFAM" id="SSF48726">
    <property type="entry name" value="Immunoglobulin"/>
    <property type="match status" value="6"/>
</dbReference>
<dbReference type="InterPro" id="IPR003598">
    <property type="entry name" value="Ig_sub2"/>
</dbReference>
<organism evidence="9 10">
    <name type="scientific">Alosa alosa</name>
    <name type="common">allis shad</name>
    <dbReference type="NCBI Taxonomy" id="278164"/>
    <lineage>
        <taxon>Eukaryota</taxon>
        <taxon>Metazoa</taxon>
        <taxon>Chordata</taxon>
        <taxon>Craniata</taxon>
        <taxon>Vertebrata</taxon>
        <taxon>Euteleostomi</taxon>
        <taxon>Actinopterygii</taxon>
        <taxon>Neopterygii</taxon>
        <taxon>Teleostei</taxon>
        <taxon>Clupei</taxon>
        <taxon>Clupeiformes</taxon>
        <taxon>Clupeoidei</taxon>
        <taxon>Clupeidae</taxon>
        <taxon>Alosa</taxon>
    </lineage>
</organism>
<sequence>MYVCGPLFVAFLLSAPGVLGNMYGVEYSLTEICAPAGSAVDIPCTYTYPTKDRVKKAFWFTKWEEGKDPEDLFQSEDYRDRAEYRGNKEHDCTLRIKNLRDTDHGLKYRFRFITDDPVGKYAGKEVTLHMTGVSHCWSVTYTHQEICAVEGSSVDITCYYSYPSGYAVTTPLWVSSLGSGERMDFSVKNTYGNHVEYLGNKNNDCSLRIKELSVNHKGKYYFRFETSDTTGTWNGKPDVSLSVAGFLVNMDHDKVKEGESVTLTCSTTCTLSDPPSYIWYKNSHPIADSQTSMEYLYLTPVRIDDSGSYSCAVRGHEDHPSPVRTLSVRYAPRNMSASPSFSGHILEGSSVTLTCSSDANPPATYTWFKVKRGQTFPMGSGQQLNISNISSEFSGQFYCRAENSAGTNDSEPFLVDVHYGPKNTSASITPSGNIVEGDSVTLTCSSDANPPVHNYTWYKINRVNTSLGSEQNLSFTNISSGDMGQYYCEVANTVASSYSAVLHVNVYYSPRNTEVIISSSGEGSLVTLTCNTDSNPPVHTYSWYRKNSSGSVLTATGNSSSFTVVSDGDIYYCVAHNEYGSHNSFEIEVTSTAIIHQTGMPAGLFAALGIIPAVAIIVVLVFVCRRGKRISTTENRSTMVDNRQPEDPSPVYEQVSAVLLTSDQEDRVDSQGDQEVSGGDRVVSGEDQEVSGGDRVDSGGDENDVQYASVQFKVKNKDAAQDSPAVQPQEKKEEEEDVTYALVKFRSPSREVIQDEDDTAIYSNVNKPRS</sequence>
<evidence type="ECO:0000256" key="6">
    <source>
        <dbReference type="SAM" id="Phobius"/>
    </source>
</evidence>
<keyword evidence="6" id="KW-0472">Membrane</keyword>
<feature type="domain" description="Ig-like" evidence="8">
    <location>
        <begin position="332"/>
        <end position="415"/>
    </location>
</feature>
<protein>
    <recommendedName>
        <fullName evidence="1">B-cell receptor CD22</fullName>
    </recommendedName>
    <alternativeName>
        <fullName evidence="2">Sialic acid-binding Ig-like lectin 2</fullName>
    </alternativeName>
</protein>
<keyword evidence="10" id="KW-1185">Reference proteome</keyword>
<feature type="domain" description="Ig-like" evidence="8">
    <location>
        <begin position="237"/>
        <end position="327"/>
    </location>
</feature>
<dbReference type="PROSITE" id="PS50835">
    <property type="entry name" value="IG_LIKE"/>
    <property type="match status" value="4"/>
</dbReference>
<comment type="subunit">
    <text evidence="4">Predominantly monomer of isoform CD22-beta. Also found as heterodimer of isoform CD22-beta and a shorter isoform. Interacts with PTPN6/SHP-1, LYN, SYK, PIK3R1/PIK3R2 and PLCG1 upon phosphorylation. Interacts with GRB2, INPP5D and SHC1 upon phosphorylation. May form a complex with INPP5D/SHIP, GRB2 and SHC1.</text>
</comment>
<keyword evidence="7" id="KW-0732">Signal</keyword>
<evidence type="ECO:0000256" key="4">
    <source>
        <dbReference type="ARBA" id="ARBA00046458"/>
    </source>
</evidence>
<evidence type="ECO:0000256" key="7">
    <source>
        <dbReference type="SAM" id="SignalP"/>
    </source>
</evidence>
<keyword evidence="6" id="KW-0812">Transmembrane</keyword>
<evidence type="ECO:0000313" key="10">
    <source>
        <dbReference type="Proteomes" id="UP000823561"/>
    </source>
</evidence>
<evidence type="ECO:0000256" key="3">
    <source>
        <dbReference type="ARBA" id="ARBA00045430"/>
    </source>
</evidence>
<name>A0AAV6GV10_9TELE</name>
<proteinExistence type="predicted"/>
<reference evidence="9" key="1">
    <citation type="submission" date="2020-10" db="EMBL/GenBank/DDBJ databases">
        <title>Chromosome-scale genome assembly of the Allis shad, Alosa alosa.</title>
        <authorList>
            <person name="Margot Z."/>
            <person name="Christophe K."/>
            <person name="Cabau C."/>
            <person name="Louis A."/>
            <person name="Berthelot C."/>
            <person name="Parey E."/>
            <person name="Roest Crollius H."/>
            <person name="Montfort J."/>
            <person name="Robinson-Rechavi M."/>
            <person name="Bucao C."/>
            <person name="Bouchez O."/>
            <person name="Gislard M."/>
            <person name="Lluch J."/>
            <person name="Milhes M."/>
            <person name="Lampietro C."/>
            <person name="Lopez Roques C."/>
            <person name="Donnadieu C."/>
            <person name="Braasch I."/>
            <person name="Desvignes T."/>
            <person name="Postlethwait J."/>
            <person name="Bobe J."/>
            <person name="Guiguen Y."/>
        </authorList>
    </citation>
    <scope>NUCLEOTIDE SEQUENCE</scope>
    <source>
        <strain evidence="9">M-15738</strain>
        <tissue evidence="9">Blood</tissue>
    </source>
</reference>
<dbReference type="PANTHER" id="PTHR46013">
    <property type="entry name" value="VASCULAR CELL ADHESION MOLECULE 1"/>
    <property type="match status" value="1"/>
</dbReference>
<dbReference type="Proteomes" id="UP000823561">
    <property type="component" value="Chromosome 7"/>
</dbReference>
<feature type="domain" description="Ig-like" evidence="8">
    <location>
        <begin position="421"/>
        <end position="499"/>
    </location>
</feature>
<evidence type="ECO:0000256" key="2">
    <source>
        <dbReference type="ARBA" id="ARBA00041781"/>
    </source>
</evidence>
<feature type="signal peptide" evidence="7">
    <location>
        <begin position="1"/>
        <end position="20"/>
    </location>
</feature>
<dbReference type="SMART" id="SM00408">
    <property type="entry name" value="IGc2"/>
    <property type="match status" value="4"/>
</dbReference>
<evidence type="ECO:0000313" key="9">
    <source>
        <dbReference type="EMBL" id="KAG5278684.1"/>
    </source>
</evidence>
<dbReference type="CDD" id="cd00096">
    <property type="entry name" value="Ig"/>
    <property type="match status" value="2"/>
</dbReference>
<feature type="region of interest" description="Disordered" evidence="5">
    <location>
        <begin position="662"/>
        <end position="736"/>
    </location>
</feature>
<dbReference type="InterPro" id="IPR036179">
    <property type="entry name" value="Ig-like_dom_sf"/>
</dbReference>
<dbReference type="PANTHER" id="PTHR46013:SF4">
    <property type="entry name" value="B-CELL RECEPTOR CD22-RELATED"/>
    <property type="match status" value="1"/>
</dbReference>
<dbReference type="Pfam" id="PF24518">
    <property type="entry name" value="Ig_CD22"/>
    <property type="match status" value="1"/>
</dbReference>
<evidence type="ECO:0000256" key="1">
    <source>
        <dbReference type="ARBA" id="ARBA00040106"/>
    </source>
</evidence>
<dbReference type="AlphaFoldDB" id="A0AAV6GV10"/>
<feature type="transmembrane region" description="Helical" evidence="6">
    <location>
        <begin position="602"/>
        <end position="623"/>
    </location>
</feature>
<feature type="chain" id="PRO_5043417138" description="B-cell receptor CD22" evidence="7">
    <location>
        <begin position="21"/>
        <end position="770"/>
    </location>
</feature>
<dbReference type="Pfam" id="PF13895">
    <property type="entry name" value="Ig_2"/>
    <property type="match status" value="4"/>
</dbReference>
<dbReference type="InterPro" id="IPR056386">
    <property type="entry name" value="Ig_CD22"/>
</dbReference>
<comment type="caution">
    <text evidence="9">The sequence shown here is derived from an EMBL/GenBank/DDBJ whole genome shotgun (WGS) entry which is preliminary data.</text>
</comment>
<dbReference type="InterPro" id="IPR003599">
    <property type="entry name" value="Ig_sub"/>
</dbReference>